<dbReference type="AlphaFoldDB" id="A0A286P3N1"/>
<keyword evidence="2" id="KW-1185">Reference proteome</keyword>
<proteinExistence type="predicted"/>
<evidence type="ECO:0000313" key="2">
    <source>
        <dbReference type="Proteomes" id="UP000266313"/>
    </source>
</evidence>
<dbReference type="Proteomes" id="UP000266313">
    <property type="component" value="Chromosome"/>
</dbReference>
<protein>
    <submittedName>
        <fullName evidence="1">Uncharacterized protein</fullName>
    </submittedName>
</protein>
<evidence type="ECO:0000313" key="1">
    <source>
        <dbReference type="EMBL" id="BBA32253.1"/>
    </source>
</evidence>
<name>A0A286P3N1_9GAMM</name>
<dbReference type="EMBL" id="AP017928">
    <property type="protein sequence ID" value="BBA32253.1"/>
    <property type="molecule type" value="Genomic_DNA"/>
</dbReference>
<dbReference type="KEGG" id="mmai:sS8_0285"/>
<accession>A0A286P3N1</accession>
<organism evidence="1 2">
    <name type="scientific">Methylocaldum marinum</name>
    <dbReference type="NCBI Taxonomy" id="1432792"/>
    <lineage>
        <taxon>Bacteria</taxon>
        <taxon>Pseudomonadati</taxon>
        <taxon>Pseudomonadota</taxon>
        <taxon>Gammaproteobacteria</taxon>
        <taxon>Methylococcales</taxon>
        <taxon>Methylococcaceae</taxon>
        <taxon>Methylocaldum</taxon>
    </lineage>
</organism>
<gene>
    <name evidence="1" type="ORF">sS8_0285</name>
</gene>
<sequence length="100" mass="10232">MRFPAAATSALYCAPVCRIGSLVPELAFFGARVLPIANGAFGSAEVALPIANGAFGSAEVALPIANGAFGSAEVALPIANGAFNRRRRIGYVQLPLVEKS</sequence>
<reference evidence="1 2" key="1">
    <citation type="submission" date="2016-12" db="EMBL/GenBank/DDBJ databases">
        <title>Genome sequencing of Methylocaldum marinum.</title>
        <authorList>
            <person name="Takeuchi M."/>
            <person name="Kamagata Y."/>
            <person name="Hiraoka S."/>
            <person name="Oshima K."/>
            <person name="Hattori M."/>
            <person name="Iwasaki W."/>
        </authorList>
    </citation>
    <scope>NUCLEOTIDE SEQUENCE [LARGE SCALE GENOMIC DNA]</scope>
    <source>
        <strain evidence="1 2">S8</strain>
    </source>
</reference>